<dbReference type="PROSITE" id="PS50059">
    <property type="entry name" value="FKBP_PPIASE"/>
    <property type="match status" value="1"/>
</dbReference>
<dbReference type="SUPFAM" id="SSF54534">
    <property type="entry name" value="FKBP-like"/>
    <property type="match status" value="1"/>
</dbReference>
<dbReference type="GO" id="GO:0006457">
    <property type="term" value="P:protein folding"/>
    <property type="evidence" value="ECO:0007669"/>
    <property type="project" value="InterPro"/>
</dbReference>
<dbReference type="InterPro" id="IPR008104">
    <property type="entry name" value="INFPOTNTIATR"/>
</dbReference>
<accession>A0A381Z8E4</accession>
<dbReference type="EC" id="5.2.1.8" evidence="2"/>
<dbReference type="Gene3D" id="1.10.287.460">
    <property type="entry name" value="Peptidyl-prolyl cis-trans isomerase, FKBP-type, N-terminal domain"/>
    <property type="match status" value="1"/>
</dbReference>
<name>A0A381Z8E4_9ZZZZ</name>
<feature type="domain" description="PPIase FKBP-type" evidence="6">
    <location>
        <begin position="147"/>
        <end position="233"/>
    </location>
</feature>
<dbReference type="AlphaFoldDB" id="A0A381Z8E4"/>
<dbReference type="PRINTS" id="PR01730">
    <property type="entry name" value="INFPOTNTIATR"/>
</dbReference>
<comment type="catalytic activity">
    <reaction evidence="1">
        <text>[protein]-peptidylproline (omega=180) = [protein]-peptidylproline (omega=0)</text>
        <dbReference type="Rhea" id="RHEA:16237"/>
        <dbReference type="Rhea" id="RHEA-COMP:10747"/>
        <dbReference type="Rhea" id="RHEA-COMP:10748"/>
        <dbReference type="ChEBI" id="CHEBI:83833"/>
        <dbReference type="ChEBI" id="CHEBI:83834"/>
        <dbReference type="EC" id="5.2.1.8"/>
    </reaction>
</comment>
<gene>
    <name evidence="7" type="ORF">METZ01_LOCUS138392</name>
</gene>
<protein>
    <recommendedName>
        <fullName evidence="2">peptidylprolyl isomerase</fullName>
        <ecNumber evidence="2">5.2.1.8</ecNumber>
    </recommendedName>
</protein>
<dbReference type="InterPro" id="IPR046357">
    <property type="entry name" value="PPIase_dom_sf"/>
</dbReference>
<dbReference type="InterPro" id="IPR036944">
    <property type="entry name" value="PPIase_FKBP_N_sf"/>
</dbReference>
<evidence type="ECO:0000313" key="7">
    <source>
        <dbReference type="EMBL" id="SVA85538.1"/>
    </source>
</evidence>
<evidence type="ECO:0000256" key="1">
    <source>
        <dbReference type="ARBA" id="ARBA00000971"/>
    </source>
</evidence>
<dbReference type="PROSITE" id="PS51257">
    <property type="entry name" value="PROKAR_LIPOPROTEIN"/>
    <property type="match status" value="1"/>
</dbReference>
<organism evidence="7">
    <name type="scientific">marine metagenome</name>
    <dbReference type="NCBI Taxonomy" id="408172"/>
    <lineage>
        <taxon>unclassified sequences</taxon>
        <taxon>metagenomes</taxon>
        <taxon>ecological metagenomes</taxon>
    </lineage>
</organism>
<keyword evidence="3" id="KW-0732">Signal</keyword>
<dbReference type="GO" id="GO:0016020">
    <property type="term" value="C:membrane"/>
    <property type="evidence" value="ECO:0007669"/>
    <property type="project" value="InterPro"/>
</dbReference>
<proteinExistence type="predicted"/>
<dbReference type="EMBL" id="UINC01020349">
    <property type="protein sequence ID" value="SVA85538.1"/>
    <property type="molecule type" value="Genomic_DNA"/>
</dbReference>
<dbReference type="GO" id="GO:0003755">
    <property type="term" value="F:peptidyl-prolyl cis-trans isomerase activity"/>
    <property type="evidence" value="ECO:0007669"/>
    <property type="project" value="UniProtKB-KW"/>
</dbReference>
<dbReference type="Gene3D" id="3.10.50.40">
    <property type="match status" value="1"/>
</dbReference>
<dbReference type="Pfam" id="PF00254">
    <property type="entry name" value="FKBP_C"/>
    <property type="match status" value="1"/>
</dbReference>
<dbReference type="Pfam" id="PF01346">
    <property type="entry name" value="FKBP_N"/>
    <property type="match status" value="1"/>
</dbReference>
<dbReference type="InterPro" id="IPR001179">
    <property type="entry name" value="PPIase_FKBP_dom"/>
</dbReference>
<dbReference type="PANTHER" id="PTHR43811:SF19">
    <property type="entry name" value="39 KDA FK506-BINDING NUCLEAR PROTEIN"/>
    <property type="match status" value="1"/>
</dbReference>
<evidence type="ECO:0000256" key="5">
    <source>
        <dbReference type="ARBA" id="ARBA00023235"/>
    </source>
</evidence>
<reference evidence="7" key="1">
    <citation type="submission" date="2018-05" db="EMBL/GenBank/DDBJ databases">
        <authorList>
            <person name="Lanie J.A."/>
            <person name="Ng W.-L."/>
            <person name="Kazmierczak K.M."/>
            <person name="Andrzejewski T.M."/>
            <person name="Davidsen T.M."/>
            <person name="Wayne K.J."/>
            <person name="Tettelin H."/>
            <person name="Glass J.I."/>
            <person name="Rusch D."/>
            <person name="Podicherti R."/>
            <person name="Tsui H.-C.T."/>
            <person name="Winkler M.E."/>
        </authorList>
    </citation>
    <scope>NUCLEOTIDE SEQUENCE</scope>
</reference>
<keyword evidence="4" id="KW-0697">Rotamase</keyword>
<sequence>MKRVLLIPILFFTFISCSKKYTNDTNPVELSTKMDSISYGMGVNLGSSYKRQDFDIDPDLFFNGFVASYDDKECLLTENVTRQMLRDYYMKVRMNKSEKQKNLSEQNKLKSDQFLKENKIKDGVIELESGLQYKVIRTGSGESPTVNESVKIHYIGKHLDGTVFDSSVENNVPSELSLRSVMKGWKEALQLMKVGAKWELYVPPALAYGRRGSGGKIGPNELLVFELELIDVVSN</sequence>
<evidence type="ECO:0000256" key="2">
    <source>
        <dbReference type="ARBA" id="ARBA00013194"/>
    </source>
</evidence>
<keyword evidence="5" id="KW-0413">Isomerase</keyword>
<evidence type="ECO:0000256" key="3">
    <source>
        <dbReference type="ARBA" id="ARBA00022729"/>
    </source>
</evidence>
<dbReference type="InterPro" id="IPR000774">
    <property type="entry name" value="PPIase_FKBP_N"/>
</dbReference>
<evidence type="ECO:0000259" key="6">
    <source>
        <dbReference type="PROSITE" id="PS50059"/>
    </source>
</evidence>
<evidence type="ECO:0000256" key="4">
    <source>
        <dbReference type="ARBA" id="ARBA00023110"/>
    </source>
</evidence>
<dbReference type="PANTHER" id="PTHR43811">
    <property type="entry name" value="FKBP-TYPE PEPTIDYL-PROLYL CIS-TRANS ISOMERASE FKPA"/>
    <property type="match status" value="1"/>
</dbReference>